<keyword evidence="2" id="KW-1185">Reference proteome</keyword>
<evidence type="ECO:0000313" key="1">
    <source>
        <dbReference type="EMBL" id="KAL0095899.1"/>
    </source>
</evidence>
<organism evidence="1 2">
    <name type="scientific">Phycomyces blakesleeanus</name>
    <dbReference type="NCBI Taxonomy" id="4837"/>
    <lineage>
        <taxon>Eukaryota</taxon>
        <taxon>Fungi</taxon>
        <taxon>Fungi incertae sedis</taxon>
        <taxon>Mucoromycota</taxon>
        <taxon>Mucoromycotina</taxon>
        <taxon>Mucoromycetes</taxon>
        <taxon>Mucorales</taxon>
        <taxon>Phycomycetaceae</taxon>
        <taxon>Phycomyces</taxon>
    </lineage>
</organism>
<dbReference type="EMBL" id="JBCLYO010000001">
    <property type="protein sequence ID" value="KAL0095899.1"/>
    <property type="molecule type" value="Genomic_DNA"/>
</dbReference>
<sequence length="196" mass="21992">MPDVLGTNKPVTARALSFINYSTGCLLELKVFDPAKDTPAEILYTILLGIAKYLMNELVKEILKMNPEKLERLANSLKEHDISTGLSCKHSGSFLGQDFKVLLQILPVALLRDFSNDQVIGTILPCFAELGRLCSLVFVRQVESGFEEYLAQVDSAVNALTRQMWITRSTSHNMIHLMEDIRRFGPALNFETEKGE</sequence>
<name>A0ABR3BAL7_PHYBL</name>
<protein>
    <submittedName>
        <fullName evidence="1">Uncharacterized protein</fullName>
    </submittedName>
</protein>
<proteinExistence type="predicted"/>
<accession>A0ABR3BAL7</accession>
<gene>
    <name evidence="1" type="ORF">J3Q64DRAFT_1631044</name>
</gene>
<comment type="caution">
    <text evidence="1">The sequence shown here is derived from an EMBL/GenBank/DDBJ whole genome shotgun (WGS) entry which is preliminary data.</text>
</comment>
<dbReference type="Proteomes" id="UP001448207">
    <property type="component" value="Unassembled WGS sequence"/>
</dbReference>
<reference evidence="1 2" key="1">
    <citation type="submission" date="2024-04" db="EMBL/GenBank/DDBJ databases">
        <title>Symmetric and asymmetric DNA N6-adenine methylation regulates different biological responses in Mucorales.</title>
        <authorList>
            <consortium name="Lawrence Berkeley National Laboratory"/>
            <person name="Lax C."/>
            <person name="Mondo S.J."/>
            <person name="Osorio-Concepcion M."/>
            <person name="Muszewska A."/>
            <person name="Corrochano-Luque M."/>
            <person name="Gutierrez G."/>
            <person name="Riley R."/>
            <person name="Lipzen A."/>
            <person name="Guo J."/>
            <person name="Hundley H."/>
            <person name="Amirebrahimi M."/>
            <person name="Ng V."/>
            <person name="Lorenzo-Gutierrez D."/>
            <person name="Binder U."/>
            <person name="Yang J."/>
            <person name="Song Y."/>
            <person name="Canovas D."/>
            <person name="Navarro E."/>
            <person name="Freitag M."/>
            <person name="Gabaldon T."/>
            <person name="Grigoriev I.V."/>
            <person name="Corrochano L.M."/>
            <person name="Nicolas F.E."/>
            <person name="Garre V."/>
        </authorList>
    </citation>
    <scope>NUCLEOTIDE SEQUENCE [LARGE SCALE GENOMIC DNA]</scope>
    <source>
        <strain evidence="1 2">L51</strain>
    </source>
</reference>
<evidence type="ECO:0000313" key="2">
    <source>
        <dbReference type="Proteomes" id="UP001448207"/>
    </source>
</evidence>